<evidence type="ECO:0000256" key="1">
    <source>
        <dbReference type="ARBA" id="ARBA00004477"/>
    </source>
</evidence>
<evidence type="ECO:0000256" key="6">
    <source>
        <dbReference type="ARBA" id="ARBA00023136"/>
    </source>
</evidence>
<keyword evidence="5" id="KW-0443">Lipid metabolism</keyword>
<dbReference type="GO" id="GO:0005789">
    <property type="term" value="C:endoplasmic reticulum membrane"/>
    <property type="evidence" value="ECO:0007669"/>
    <property type="project" value="UniProtKB-SubCell"/>
</dbReference>
<keyword evidence="10" id="KW-1185">Reference proteome</keyword>
<keyword evidence="3" id="KW-0256">Endoplasmic reticulum</keyword>
<keyword evidence="6 8" id="KW-0472">Membrane</keyword>
<comment type="subcellular location">
    <subcellularLocation>
        <location evidence="1">Endoplasmic reticulum membrane</location>
        <topology evidence="1">Multi-pass membrane protein</topology>
    </subcellularLocation>
</comment>
<evidence type="ECO:0000256" key="8">
    <source>
        <dbReference type="SAM" id="Phobius"/>
    </source>
</evidence>
<organism evidence="9 10">
    <name type="scientific">Pleurostoma richardsiae</name>
    <dbReference type="NCBI Taxonomy" id="41990"/>
    <lineage>
        <taxon>Eukaryota</taxon>
        <taxon>Fungi</taxon>
        <taxon>Dikarya</taxon>
        <taxon>Ascomycota</taxon>
        <taxon>Pezizomycotina</taxon>
        <taxon>Sordariomycetes</taxon>
        <taxon>Sordariomycetidae</taxon>
        <taxon>Calosphaeriales</taxon>
        <taxon>Pleurostomataceae</taxon>
        <taxon>Pleurostoma</taxon>
    </lineage>
</organism>
<evidence type="ECO:0000256" key="4">
    <source>
        <dbReference type="ARBA" id="ARBA00022989"/>
    </source>
</evidence>
<evidence type="ECO:0000256" key="5">
    <source>
        <dbReference type="ARBA" id="ARBA00023098"/>
    </source>
</evidence>
<keyword evidence="4 8" id="KW-1133">Transmembrane helix</keyword>
<evidence type="ECO:0000256" key="7">
    <source>
        <dbReference type="SAM" id="MobiDB-lite"/>
    </source>
</evidence>
<name>A0AA38VHG4_9PEZI</name>
<dbReference type="InterPro" id="IPR009617">
    <property type="entry name" value="Seipin"/>
</dbReference>
<dbReference type="CDD" id="cd23995">
    <property type="entry name" value="Seipin_BSCL2_like"/>
    <property type="match status" value="1"/>
</dbReference>
<dbReference type="PANTHER" id="PTHR21212:SF0">
    <property type="entry name" value="SEIPIN"/>
    <property type="match status" value="1"/>
</dbReference>
<gene>
    <name evidence="9" type="ORF">NKR23_g3128</name>
</gene>
<evidence type="ECO:0000313" key="9">
    <source>
        <dbReference type="EMBL" id="KAJ9151249.1"/>
    </source>
</evidence>
<protein>
    <submittedName>
        <fullName evidence="9">Seipin</fullName>
    </submittedName>
</protein>
<dbReference type="Proteomes" id="UP001174694">
    <property type="component" value="Unassembled WGS sequence"/>
</dbReference>
<dbReference type="GO" id="GO:0006629">
    <property type="term" value="P:lipid metabolic process"/>
    <property type="evidence" value="ECO:0007669"/>
    <property type="project" value="UniProtKB-KW"/>
</dbReference>
<keyword evidence="2 8" id="KW-0812">Transmembrane</keyword>
<dbReference type="PANTHER" id="PTHR21212">
    <property type="entry name" value="BERNARDINELLI-SEIP CONGENITAL LIPODYSTROPHY 2 HOMOLOG BSCL2 PROTEIN"/>
    <property type="match status" value="1"/>
</dbReference>
<evidence type="ECO:0000256" key="2">
    <source>
        <dbReference type="ARBA" id="ARBA00022692"/>
    </source>
</evidence>
<feature type="region of interest" description="Disordered" evidence="7">
    <location>
        <begin position="282"/>
        <end position="393"/>
    </location>
</feature>
<feature type="compositionally biased region" description="Acidic residues" evidence="7">
    <location>
        <begin position="348"/>
        <end position="361"/>
    </location>
</feature>
<reference evidence="9" key="1">
    <citation type="submission" date="2022-07" db="EMBL/GenBank/DDBJ databases">
        <title>Fungi with potential for degradation of polypropylene.</title>
        <authorList>
            <person name="Gostincar C."/>
        </authorList>
    </citation>
    <scope>NUCLEOTIDE SEQUENCE</scope>
    <source>
        <strain evidence="9">EXF-13308</strain>
    </source>
</reference>
<accession>A0AA38VHG4</accession>
<dbReference type="Pfam" id="PF06775">
    <property type="entry name" value="Seipin"/>
    <property type="match status" value="1"/>
</dbReference>
<dbReference type="GO" id="GO:0140042">
    <property type="term" value="P:lipid droplet formation"/>
    <property type="evidence" value="ECO:0007669"/>
    <property type="project" value="UniProtKB-ARBA"/>
</dbReference>
<dbReference type="EMBL" id="JANBVO010000006">
    <property type="protein sequence ID" value="KAJ9151249.1"/>
    <property type="molecule type" value="Genomic_DNA"/>
</dbReference>
<proteinExistence type="predicted"/>
<evidence type="ECO:0000256" key="3">
    <source>
        <dbReference type="ARBA" id="ARBA00022824"/>
    </source>
</evidence>
<feature type="transmembrane region" description="Helical" evidence="8">
    <location>
        <begin position="246"/>
        <end position="268"/>
    </location>
</feature>
<feature type="transmembrane region" description="Helical" evidence="8">
    <location>
        <begin position="20"/>
        <end position="44"/>
    </location>
</feature>
<feature type="compositionally biased region" description="Basic residues" evidence="7">
    <location>
        <begin position="382"/>
        <end position="393"/>
    </location>
</feature>
<dbReference type="AlphaFoldDB" id="A0AA38VHG4"/>
<comment type="caution">
    <text evidence="9">The sequence shown here is derived from an EMBL/GenBank/DDBJ whole genome shotgun (WGS) entry which is preliminary data.</text>
</comment>
<sequence length="393" mass="42919">MDYVRATYNAATSKTAQRTLLNTILAAAASSVLFGLAAIAYLLFYHNYLPDQITTIPIHLQYGYEVNPYGIASLADKNFKDLQDYDITVTLKLPRSPPNLDRGNFMLALHLLDDASNKLVTPPTAAAAAAQSTAPPIMPTSALQGKTILHSSARPAIVPYTDPLVSLASRLLFLAYHIFFPASETATLRVPMAERLQFRRGTLMPTSLLLDVQAGQALQVYSAAVTVTAQLRGLRWLMYTWRITSFLVFTTGFWLFEVVFMGLAWVVLSVVFGGDSAPGQTDVVKTEQGQTGSTGVVKKEAGIEEDVPMTFPTSSRQPPLRYEPSTEAVKDEAGETSPLAEIPPLGGEADDEDEEEEDEEDGRFRGDSGIGTSYSDRDGGSVRRRASRGRQQR</sequence>
<evidence type="ECO:0000313" key="10">
    <source>
        <dbReference type="Proteomes" id="UP001174694"/>
    </source>
</evidence>